<dbReference type="AlphaFoldDB" id="A0A3N4HQ81"/>
<dbReference type="Proteomes" id="UP000275078">
    <property type="component" value="Unassembled WGS sequence"/>
</dbReference>
<evidence type="ECO:0000313" key="2">
    <source>
        <dbReference type="EMBL" id="RPA73950.1"/>
    </source>
</evidence>
<sequence length="390" mass="44313">MADHSGTSVICAYTLVKYAPATINWIPASSPQFDPYHSRQCRRLELPDFERHGCWCTMNLHPSDVISLEDQTQEEFHLFLLSCPLSFVMPKVSRILVLKSCDDAITYFNQAILEPVLPFLQKLHTLAYGEYKDTAWEMRVQHYAENGINECRLVSSQLERGVQYTLLTIAALPPNALLPTLFTLKAQEVPKGVVWKQLSALIRSYSRCQRPIEDSKSHYTNEQPQRQLLLTDGVGFMIIRFKAGKIRMNYGSLSRLQPEGEGLVPKGMKTIRSAKEAVVFAIYKALEEDMGFDELHGLYAVEDRWKSICLEKGWDLIDVWSPEPSVSEVKMEVKGAETKKTSEMESEGERNAEEDWAEDLGYYLSGSESSFEEVSADSDLDFDIESLPDN</sequence>
<feature type="region of interest" description="Disordered" evidence="1">
    <location>
        <begin position="334"/>
        <end position="356"/>
    </location>
</feature>
<organism evidence="2 3">
    <name type="scientific">Ascobolus immersus RN42</name>
    <dbReference type="NCBI Taxonomy" id="1160509"/>
    <lineage>
        <taxon>Eukaryota</taxon>
        <taxon>Fungi</taxon>
        <taxon>Dikarya</taxon>
        <taxon>Ascomycota</taxon>
        <taxon>Pezizomycotina</taxon>
        <taxon>Pezizomycetes</taxon>
        <taxon>Pezizales</taxon>
        <taxon>Ascobolaceae</taxon>
        <taxon>Ascobolus</taxon>
    </lineage>
</organism>
<feature type="region of interest" description="Disordered" evidence="1">
    <location>
        <begin position="371"/>
        <end position="390"/>
    </location>
</feature>
<name>A0A3N4HQ81_ASCIM</name>
<evidence type="ECO:0000256" key="1">
    <source>
        <dbReference type="SAM" id="MobiDB-lite"/>
    </source>
</evidence>
<evidence type="ECO:0000313" key="3">
    <source>
        <dbReference type="Proteomes" id="UP000275078"/>
    </source>
</evidence>
<protein>
    <submittedName>
        <fullName evidence="2">Uncharacterized protein</fullName>
    </submittedName>
</protein>
<gene>
    <name evidence="2" type="ORF">BJ508DRAFT_366480</name>
</gene>
<reference evidence="2 3" key="1">
    <citation type="journal article" date="2018" name="Nat. Ecol. Evol.">
        <title>Pezizomycetes genomes reveal the molecular basis of ectomycorrhizal truffle lifestyle.</title>
        <authorList>
            <person name="Murat C."/>
            <person name="Payen T."/>
            <person name="Noel B."/>
            <person name="Kuo A."/>
            <person name="Morin E."/>
            <person name="Chen J."/>
            <person name="Kohler A."/>
            <person name="Krizsan K."/>
            <person name="Balestrini R."/>
            <person name="Da Silva C."/>
            <person name="Montanini B."/>
            <person name="Hainaut M."/>
            <person name="Levati E."/>
            <person name="Barry K.W."/>
            <person name="Belfiori B."/>
            <person name="Cichocki N."/>
            <person name="Clum A."/>
            <person name="Dockter R.B."/>
            <person name="Fauchery L."/>
            <person name="Guy J."/>
            <person name="Iotti M."/>
            <person name="Le Tacon F."/>
            <person name="Lindquist E.A."/>
            <person name="Lipzen A."/>
            <person name="Malagnac F."/>
            <person name="Mello A."/>
            <person name="Molinier V."/>
            <person name="Miyauchi S."/>
            <person name="Poulain J."/>
            <person name="Riccioni C."/>
            <person name="Rubini A."/>
            <person name="Sitrit Y."/>
            <person name="Splivallo R."/>
            <person name="Traeger S."/>
            <person name="Wang M."/>
            <person name="Zifcakova L."/>
            <person name="Wipf D."/>
            <person name="Zambonelli A."/>
            <person name="Paolocci F."/>
            <person name="Nowrousian M."/>
            <person name="Ottonello S."/>
            <person name="Baldrian P."/>
            <person name="Spatafora J.W."/>
            <person name="Henrissat B."/>
            <person name="Nagy L.G."/>
            <person name="Aury J.M."/>
            <person name="Wincker P."/>
            <person name="Grigoriev I.V."/>
            <person name="Bonfante P."/>
            <person name="Martin F.M."/>
        </authorList>
    </citation>
    <scope>NUCLEOTIDE SEQUENCE [LARGE SCALE GENOMIC DNA]</scope>
    <source>
        <strain evidence="2 3">RN42</strain>
    </source>
</reference>
<accession>A0A3N4HQ81</accession>
<dbReference type="EMBL" id="ML119805">
    <property type="protein sequence ID" value="RPA73950.1"/>
    <property type="molecule type" value="Genomic_DNA"/>
</dbReference>
<feature type="compositionally biased region" description="Basic and acidic residues" evidence="1">
    <location>
        <begin position="334"/>
        <end position="353"/>
    </location>
</feature>
<proteinExistence type="predicted"/>
<keyword evidence="3" id="KW-1185">Reference proteome</keyword>